<keyword evidence="8 13" id="KW-1133">Transmembrane helix</keyword>
<evidence type="ECO:0000256" key="7">
    <source>
        <dbReference type="ARBA" id="ARBA00022870"/>
    </source>
</evidence>
<proteinExistence type="inferred from homology"/>
<evidence type="ECO:0000256" key="3">
    <source>
        <dbReference type="ARBA" id="ARBA00010321"/>
    </source>
</evidence>
<evidence type="ECO:0000256" key="4">
    <source>
        <dbReference type="ARBA" id="ARBA00013304"/>
    </source>
</evidence>
<comment type="subcellular location">
    <subcellularLocation>
        <location evidence="2">Host endoplasmic reticulum membrane</location>
    </subcellularLocation>
</comment>
<evidence type="ECO:0000256" key="1">
    <source>
        <dbReference type="ARBA" id="ARBA00002252"/>
    </source>
</evidence>
<keyword evidence="9" id="KW-0916">Viral movement protein</keyword>
<comment type="function">
    <text evidence="1">Plays a role in viral cell-to-cell propagation, by facilitating genome transport to neighboring plant cells through plasmosdesmata,.</text>
</comment>
<evidence type="ECO:0000313" key="15">
    <source>
        <dbReference type="Proteomes" id="UP000203280"/>
    </source>
</evidence>
<keyword evidence="10 13" id="KW-0472">Membrane</keyword>
<evidence type="ECO:0000256" key="9">
    <source>
        <dbReference type="ARBA" id="ARBA00023031"/>
    </source>
</evidence>
<evidence type="ECO:0000256" key="13">
    <source>
        <dbReference type="SAM" id="Phobius"/>
    </source>
</evidence>
<comment type="similarity">
    <text evidence="3">Belongs to the Tymovirales TGBp2 protein family.</text>
</comment>
<keyword evidence="15" id="KW-1185">Reference proteome</keyword>
<dbReference type="OrthoDB" id="20634at10239"/>
<reference evidence="14 15" key="1">
    <citation type="journal article" date="2013" name="Arch. Virol.">
        <title>Rubus canadensis virus 1, a novel betaflexivirus identified in blackberry.</title>
        <authorList>
            <person name="Abou Ghanem-Sabanadzovic N."/>
            <person name="Tzanetakis I.E."/>
            <person name="Sabanadzovic S."/>
        </authorList>
    </citation>
    <scope>NUCLEOTIDE SEQUENCE [LARGE SCALE GENOMIC DNA]</scope>
    <source>
        <strain evidence="14">BM-01</strain>
    </source>
</reference>
<name>K4N435_9VIRU</name>
<keyword evidence="11" id="KW-1038">Host endoplasmic reticulum</keyword>
<keyword evidence="6 13" id="KW-0812">Transmembrane</keyword>
<evidence type="ECO:0000256" key="2">
    <source>
        <dbReference type="ARBA" id="ARBA00004625"/>
    </source>
</evidence>
<dbReference type="GeneID" id="13887836"/>
<dbReference type="InterPro" id="IPR001896">
    <property type="entry name" value="Plant_vir_prot"/>
</dbReference>
<dbReference type="GO" id="GO:0046740">
    <property type="term" value="P:transport of virus in host, cell to cell"/>
    <property type="evidence" value="ECO:0007669"/>
    <property type="project" value="UniProtKB-KW"/>
</dbReference>
<evidence type="ECO:0000256" key="6">
    <source>
        <dbReference type="ARBA" id="ARBA00022692"/>
    </source>
</evidence>
<protein>
    <recommendedName>
        <fullName evidence="4">Movement protein TGB2</fullName>
    </recommendedName>
    <alternativeName>
        <fullName evidence="12">Triple gene block 2 protein</fullName>
    </alternativeName>
</protein>
<accession>K4N435</accession>
<keyword evidence="5" id="KW-0813">Transport</keyword>
<feature type="transmembrane region" description="Helical" evidence="13">
    <location>
        <begin position="12"/>
        <end position="30"/>
    </location>
</feature>
<evidence type="ECO:0000256" key="10">
    <source>
        <dbReference type="ARBA" id="ARBA00023136"/>
    </source>
</evidence>
<feature type="transmembrane region" description="Helical" evidence="13">
    <location>
        <begin position="71"/>
        <end position="94"/>
    </location>
</feature>
<dbReference type="Pfam" id="PF01307">
    <property type="entry name" value="Plant_vir_prot"/>
    <property type="match status" value="1"/>
</dbReference>
<organism evidence="14 15">
    <name type="scientific">Rubus canadensis virus 1</name>
    <dbReference type="NCBI Taxonomy" id="1243178"/>
    <lineage>
        <taxon>Viruses</taxon>
        <taxon>Riboviria</taxon>
        <taxon>Orthornavirae</taxon>
        <taxon>Kitrinoviricota</taxon>
        <taxon>Alsuviricetes</taxon>
        <taxon>Tymovirales</taxon>
        <taxon>Betaflexiviridae</taxon>
        <taxon>Quinvirinae</taxon>
        <taxon>Foveavirus</taxon>
        <taxon>Foveavirus unicanadense</taxon>
    </lineage>
</organism>
<evidence type="ECO:0000256" key="11">
    <source>
        <dbReference type="ARBA" id="ARBA00023184"/>
    </source>
</evidence>
<sequence>MPLTPPKDYTGAAISVVIGLCIAFAFHSLTRSNLPHAGDNIHHLPHGGFYKDGTKVVAYGGPQSRFPSSNLFSSSFSSLSVLCVILLLSGLIYASNKFGGGGAGQCVCGSRAHNNR</sequence>
<dbReference type="EMBL" id="JX277553">
    <property type="protein sequence ID" value="AFV31419.1"/>
    <property type="molecule type" value="Genomic_RNA"/>
</dbReference>
<evidence type="ECO:0000313" key="14">
    <source>
        <dbReference type="EMBL" id="AFV31419.1"/>
    </source>
</evidence>
<evidence type="ECO:0000256" key="12">
    <source>
        <dbReference type="ARBA" id="ARBA00032240"/>
    </source>
</evidence>
<dbReference type="Proteomes" id="UP000203280">
    <property type="component" value="Segment"/>
</dbReference>
<evidence type="ECO:0000256" key="8">
    <source>
        <dbReference type="ARBA" id="ARBA00022989"/>
    </source>
</evidence>
<dbReference type="KEGG" id="vg:13887836"/>
<keyword evidence="7" id="KW-1043">Host membrane</keyword>
<dbReference type="GO" id="GO:0044167">
    <property type="term" value="C:host cell endoplasmic reticulum membrane"/>
    <property type="evidence" value="ECO:0007669"/>
    <property type="project" value="UniProtKB-SubCell"/>
</dbReference>
<dbReference type="RefSeq" id="YP_006905863.1">
    <property type="nucleotide sequence ID" value="NC_019025.1"/>
</dbReference>
<evidence type="ECO:0000256" key="5">
    <source>
        <dbReference type="ARBA" id="ARBA00022448"/>
    </source>
</evidence>